<dbReference type="Proteomes" id="UP001054837">
    <property type="component" value="Unassembled WGS sequence"/>
</dbReference>
<protein>
    <submittedName>
        <fullName evidence="1">Uncharacterized protein</fullName>
    </submittedName>
</protein>
<reference evidence="1 2" key="1">
    <citation type="submission" date="2021-06" db="EMBL/GenBank/DDBJ databases">
        <title>Caerostris darwini draft genome.</title>
        <authorList>
            <person name="Kono N."/>
            <person name="Arakawa K."/>
        </authorList>
    </citation>
    <scope>NUCLEOTIDE SEQUENCE [LARGE SCALE GENOMIC DNA]</scope>
</reference>
<sequence>MCFKAVLAGSLECSSNLKQNKYFKMVWNRAETVNRFLNAVDNLHWSYLVNSAFPLSMCGCSLSSFKNERKNVR</sequence>
<dbReference type="AlphaFoldDB" id="A0AAV4USU2"/>
<accession>A0AAV4USU2</accession>
<evidence type="ECO:0000313" key="1">
    <source>
        <dbReference type="EMBL" id="GIY60985.1"/>
    </source>
</evidence>
<organism evidence="1 2">
    <name type="scientific">Caerostris darwini</name>
    <dbReference type="NCBI Taxonomy" id="1538125"/>
    <lineage>
        <taxon>Eukaryota</taxon>
        <taxon>Metazoa</taxon>
        <taxon>Ecdysozoa</taxon>
        <taxon>Arthropoda</taxon>
        <taxon>Chelicerata</taxon>
        <taxon>Arachnida</taxon>
        <taxon>Araneae</taxon>
        <taxon>Araneomorphae</taxon>
        <taxon>Entelegynae</taxon>
        <taxon>Araneoidea</taxon>
        <taxon>Araneidae</taxon>
        <taxon>Caerostris</taxon>
    </lineage>
</organism>
<gene>
    <name evidence="1" type="ORF">CDAR_381031</name>
</gene>
<name>A0AAV4USU2_9ARAC</name>
<dbReference type="EMBL" id="BPLQ01011901">
    <property type="protein sequence ID" value="GIY60985.1"/>
    <property type="molecule type" value="Genomic_DNA"/>
</dbReference>
<proteinExistence type="predicted"/>
<keyword evidence="2" id="KW-1185">Reference proteome</keyword>
<comment type="caution">
    <text evidence="1">The sequence shown here is derived from an EMBL/GenBank/DDBJ whole genome shotgun (WGS) entry which is preliminary data.</text>
</comment>
<evidence type="ECO:0000313" key="2">
    <source>
        <dbReference type="Proteomes" id="UP001054837"/>
    </source>
</evidence>